<evidence type="ECO:0000313" key="1">
    <source>
        <dbReference type="EMBL" id="KAK8087404.1"/>
    </source>
</evidence>
<comment type="caution">
    <text evidence="1">The sequence shown here is derived from an EMBL/GenBank/DDBJ whole genome shotgun (WGS) entry which is preliminary data.</text>
</comment>
<proteinExistence type="predicted"/>
<dbReference type="RefSeq" id="XP_066721928.1">
    <property type="nucleotide sequence ID" value="XM_066853787.1"/>
</dbReference>
<dbReference type="GeneID" id="92086850"/>
<protein>
    <submittedName>
        <fullName evidence="1">Uncharacterized protein</fullName>
    </submittedName>
</protein>
<reference evidence="1 2" key="1">
    <citation type="submission" date="2023-01" db="EMBL/GenBank/DDBJ databases">
        <title>Analysis of 21 Apiospora genomes using comparative genomics revels a genus with tremendous synthesis potential of carbohydrate active enzymes and secondary metabolites.</title>
        <authorList>
            <person name="Sorensen T."/>
        </authorList>
    </citation>
    <scope>NUCLEOTIDE SEQUENCE [LARGE SCALE GENOMIC DNA]</scope>
    <source>
        <strain evidence="1 2">CBS 135458</strain>
    </source>
</reference>
<accession>A0ABR1WW59</accession>
<dbReference type="EMBL" id="JAQQWL010000002">
    <property type="protein sequence ID" value="KAK8087404.1"/>
    <property type="molecule type" value="Genomic_DNA"/>
</dbReference>
<organism evidence="1 2">
    <name type="scientific">Apiospora phragmitis</name>
    <dbReference type="NCBI Taxonomy" id="2905665"/>
    <lineage>
        <taxon>Eukaryota</taxon>
        <taxon>Fungi</taxon>
        <taxon>Dikarya</taxon>
        <taxon>Ascomycota</taxon>
        <taxon>Pezizomycotina</taxon>
        <taxon>Sordariomycetes</taxon>
        <taxon>Xylariomycetidae</taxon>
        <taxon>Amphisphaeriales</taxon>
        <taxon>Apiosporaceae</taxon>
        <taxon>Apiospora</taxon>
    </lineage>
</organism>
<keyword evidence="2" id="KW-1185">Reference proteome</keyword>
<gene>
    <name evidence="1" type="ORF">PG994_002378</name>
</gene>
<sequence>MDDLDISILNQVRRLPGSPTPSYKIYYKNPIGLATPAQQAGAYSAALRKRFWLPTSSNLTPLDIFPVQQIFIRHRLGLNRTANTKYDTLYLADGLLKPERSAAGFLVWLSMLEWRKGDFYFSHNTHASFSFSSAPASLTADPVSSAPVNPIMSENLSLPWWFSRGPGRSSCSRERVIWIRAGGRSSYPRGTIHQQNPANDTLIITPSCVHVTSPSRWRIRRRRL</sequence>
<evidence type="ECO:0000313" key="2">
    <source>
        <dbReference type="Proteomes" id="UP001480595"/>
    </source>
</evidence>
<name>A0ABR1WW59_9PEZI</name>
<dbReference type="Proteomes" id="UP001480595">
    <property type="component" value="Unassembled WGS sequence"/>
</dbReference>